<dbReference type="InterPro" id="IPR019734">
    <property type="entry name" value="TPR_rpt"/>
</dbReference>
<evidence type="ECO:0000313" key="10">
    <source>
        <dbReference type="EMBL" id="OGC92360.1"/>
    </source>
</evidence>
<reference evidence="10 11" key="1">
    <citation type="journal article" date="2016" name="Nat. Commun.">
        <title>Thousands of microbial genomes shed light on interconnected biogeochemical processes in an aquifer system.</title>
        <authorList>
            <person name="Anantharaman K."/>
            <person name="Brown C.T."/>
            <person name="Hug L.A."/>
            <person name="Sharon I."/>
            <person name="Castelle C.J."/>
            <person name="Probst A.J."/>
            <person name="Thomas B.C."/>
            <person name="Singh A."/>
            <person name="Wilkins M.J."/>
            <person name="Karaoz U."/>
            <person name="Brodie E.L."/>
            <person name="Williams K.H."/>
            <person name="Hubbard S.S."/>
            <person name="Banfield J.F."/>
        </authorList>
    </citation>
    <scope>NUCLEOTIDE SEQUENCE [LARGE SCALE GENOMIC DNA]</scope>
</reference>
<accession>A0A1F4YEE0</accession>
<evidence type="ECO:0000256" key="2">
    <source>
        <dbReference type="ARBA" id="ARBA00005386"/>
    </source>
</evidence>
<dbReference type="Gene3D" id="3.40.50.11380">
    <property type="match status" value="1"/>
</dbReference>
<dbReference type="EC" id="2.4.1.255" evidence="3"/>
<dbReference type="Pfam" id="PF13844">
    <property type="entry name" value="Glyco_transf_41"/>
    <property type="match status" value="2"/>
</dbReference>
<comment type="similarity">
    <text evidence="2">Belongs to the glycosyltransferase 41 family. O-GlcNAc transferase subfamily.</text>
</comment>
<evidence type="ECO:0000256" key="7">
    <source>
        <dbReference type="ARBA" id="ARBA00022803"/>
    </source>
</evidence>
<dbReference type="PANTHER" id="PTHR44366">
    <property type="entry name" value="UDP-N-ACETYLGLUCOSAMINE--PEPTIDE N-ACETYLGLUCOSAMINYLTRANSFERASE 110 KDA SUBUNIT"/>
    <property type="match status" value="1"/>
</dbReference>
<dbReference type="PROSITE" id="PS50293">
    <property type="entry name" value="TPR_REGION"/>
    <property type="match status" value="1"/>
</dbReference>
<dbReference type="SMART" id="SM00028">
    <property type="entry name" value="TPR"/>
    <property type="match status" value="4"/>
</dbReference>
<dbReference type="PROSITE" id="PS50005">
    <property type="entry name" value="TPR"/>
    <property type="match status" value="2"/>
</dbReference>
<evidence type="ECO:0000256" key="6">
    <source>
        <dbReference type="ARBA" id="ARBA00022737"/>
    </source>
</evidence>
<dbReference type="GO" id="GO:0006493">
    <property type="term" value="P:protein O-linked glycosylation"/>
    <property type="evidence" value="ECO:0007669"/>
    <property type="project" value="InterPro"/>
</dbReference>
<feature type="repeat" description="TPR" evidence="8">
    <location>
        <begin position="67"/>
        <end position="100"/>
    </location>
</feature>
<gene>
    <name evidence="10" type="ORF">A2876_02160</name>
</gene>
<dbReference type="InterPro" id="IPR011990">
    <property type="entry name" value="TPR-like_helical_dom_sf"/>
</dbReference>
<dbReference type="PANTHER" id="PTHR44366:SF1">
    <property type="entry name" value="UDP-N-ACETYLGLUCOSAMINE--PEPTIDE N-ACETYLGLUCOSAMINYLTRANSFERASE 110 KDA SUBUNIT"/>
    <property type="match status" value="1"/>
</dbReference>
<keyword evidence="6" id="KW-0677">Repeat</keyword>
<dbReference type="AlphaFoldDB" id="A0A1F4YEE0"/>
<dbReference type="Proteomes" id="UP000178176">
    <property type="component" value="Unassembled WGS sequence"/>
</dbReference>
<dbReference type="InterPro" id="IPR029489">
    <property type="entry name" value="OGT/SEC/SPY_C"/>
</dbReference>
<dbReference type="EMBL" id="MEXH01000016">
    <property type="protein sequence ID" value="OGC92360.1"/>
    <property type="molecule type" value="Genomic_DNA"/>
</dbReference>
<evidence type="ECO:0000259" key="9">
    <source>
        <dbReference type="Pfam" id="PF13844"/>
    </source>
</evidence>
<evidence type="ECO:0000256" key="1">
    <source>
        <dbReference type="ARBA" id="ARBA00004922"/>
    </source>
</evidence>
<comment type="pathway">
    <text evidence="1">Protein modification; protein glycosylation.</text>
</comment>
<dbReference type="GO" id="GO:0097363">
    <property type="term" value="F:protein O-acetylglucosaminyltransferase activity"/>
    <property type="evidence" value="ECO:0007669"/>
    <property type="project" value="UniProtKB-EC"/>
</dbReference>
<evidence type="ECO:0000256" key="5">
    <source>
        <dbReference type="ARBA" id="ARBA00022679"/>
    </source>
</evidence>
<comment type="caution">
    <text evidence="10">The sequence shown here is derived from an EMBL/GenBank/DDBJ whole genome shotgun (WGS) entry which is preliminary data.</text>
</comment>
<evidence type="ECO:0000313" key="11">
    <source>
        <dbReference type="Proteomes" id="UP000178176"/>
    </source>
</evidence>
<keyword evidence="7 8" id="KW-0802">TPR repeat</keyword>
<dbReference type="Gene3D" id="3.40.50.2000">
    <property type="entry name" value="Glycogen Phosphorylase B"/>
    <property type="match status" value="1"/>
</dbReference>
<dbReference type="InterPro" id="IPR037919">
    <property type="entry name" value="OGT"/>
</dbReference>
<proteinExistence type="inferred from homology"/>
<evidence type="ECO:0000256" key="8">
    <source>
        <dbReference type="PROSITE-ProRule" id="PRU00339"/>
    </source>
</evidence>
<feature type="repeat" description="TPR" evidence="8">
    <location>
        <begin position="101"/>
        <end position="134"/>
    </location>
</feature>
<organism evidence="10 11">
    <name type="scientific">Candidatus Amesbacteria bacterium RIFCSPHIGHO2_01_FULL_48_32b</name>
    <dbReference type="NCBI Taxonomy" id="1797253"/>
    <lineage>
        <taxon>Bacteria</taxon>
        <taxon>Candidatus Amesiibacteriota</taxon>
    </lineage>
</organism>
<protein>
    <recommendedName>
        <fullName evidence="3">protein O-GlcNAc transferase</fullName>
        <ecNumber evidence="3">2.4.1.255</ecNumber>
    </recommendedName>
</protein>
<keyword evidence="5" id="KW-0808">Transferase</keyword>
<feature type="domain" description="O-GlcNAc transferase C-terminal" evidence="9">
    <location>
        <begin position="358"/>
        <end position="547"/>
    </location>
</feature>
<evidence type="ECO:0000256" key="4">
    <source>
        <dbReference type="ARBA" id="ARBA00022676"/>
    </source>
</evidence>
<name>A0A1F4YEE0_9BACT</name>
<dbReference type="Pfam" id="PF00515">
    <property type="entry name" value="TPR_1"/>
    <property type="match status" value="1"/>
</dbReference>
<feature type="domain" description="O-GlcNAc transferase C-terminal" evidence="9">
    <location>
        <begin position="198"/>
        <end position="355"/>
    </location>
</feature>
<sequence length="555" mass="61840">MDDLYNQGLSCLHQGDWDKSLTLFSRHLKSNPSAHFVYNDIGVCHLKKNNFSQAVHYLQKAKITGLARVYYNLGLAYEGLRKINLATSAYTKAFQIDPHNASAYKNLGLLLSAYGRNSKAVGILKKGLINNPGNLHLLSILRHELDKACDWKSRKSDLAKLLELENLSPFLHLIFTDNPAQNKILAQKQSAVFSKKSTFNYSKRGKKIRLGYLSDGLKNFPTGHNIVGLLESHDKTKFIVHGYTWGTTDDSPWQKRSAAAFDTIRDINRASNFAAANQIHADKIDILIDLKGHSSGNRLEILAYRPAPIQISYLGYPGTTGAAFLDYVIADKITIPPAQKNHYTEKVIYLPHCYRPTDNQIASQLKKVSRAQVGLPSKGIVFASFNHTYKITPQIFTIWMKILKSVPGSILWQLQSSGLAASNLHKEAVKNGIDFRRIIFAPKLEKSSHLSRLQLADIALDTFPTNGHTTTVDCLLAGVPVITLIGRHFASRVSASVLAAANLPQLITRTLNEYEKLAVNFGLHPASLPQINKTAPIFNIREYTQNLEYALTKLS</sequence>
<evidence type="ECO:0000256" key="3">
    <source>
        <dbReference type="ARBA" id="ARBA00011970"/>
    </source>
</evidence>
<dbReference type="Gene3D" id="1.25.40.10">
    <property type="entry name" value="Tetratricopeptide repeat domain"/>
    <property type="match status" value="2"/>
</dbReference>
<dbReference type="UniPathway" id="UPA00378"/>
<keyword evidence="4" id="KW-0328">Glycosyltransferase</keyword>
<dbReference type="SUPFAM" id="SSF48452">
    <property type="entry name" value="TPR-like"/>
    <property type="match status" value="1"/>
</dbReference>